<protein>
    <submittedName>
        <fullName evidence="3">Energy transducer TonB</fullName>
    </submittedName>
</protein>
<dbReference type="Proteomes" id="UP000722336">
    <property type="component" value="Unassembled WGS sequence"/>
</dbReference>
<dbReference type="PROSITE" id="PS52015">
    <property type="entry name" value="TONB_CTD"/>
    <property type="match status" value="1"/>
</dbReference>
<comment type="caution">
    <text evidence="3">The sequence shown here is derived from an EMBL/GenBank/DDBJ whole genome shotgun (WGS) entry which is preliminary data.</text>
</comment>
<reference evidence="3 4" key="1">
    <citation type="submission" date="2021-04" db="EMBL/GenBank/DDBJ databases">
        <authorList>
            <person name="Pira H."/>
            <person name="Risdian C."/>
            <person name="Wink J."/>
        </authorList>
    </citation>
    <scope>NUCLEOTIDE SEQUENCE [LARGE SCALE GENOMIC DNA]</scope>
    <source>
        <strain evidence="3 4">WHA3</strain>
    </source>
</reference>
<dbReference type="RefSeq" id="WP_218445537.1">
    <property type="nucleotide sequence ID" value="NZ_JAGSPA010000002.1"/>
</dbReference>
<evidence type="ECO:0000313" key="4">
    <source>
        <dbReference type="Proteomes" id="UP000722336"/>
    </source>
</evidence>
<dbReference type="Pfam" id="PF03544">
    <property type="entry name" value="TonB_C"/>
    <property type="match status" value="1"/>
</dbReference>
<evidence type="ECO:0000256" key="1">
    <source>
        <dbReference type="SAM" id="SignalP"/>
    </source>
</evidence>
<accession>A0ABS6SEF1</accession>
<keyword evidence="1" id="KW-0732">Signal</keyword>
<feature type="signal peptide" evidence="1">
    <location>
        <begin position="1"/>
        <end position="23"/>
    </location>
</feature>
<sequence>MMRRTAQAAALAGAILLAAPISAQSLQDRFDTAQTAYEAENWADAAKLFGALLDDLSETQRGGAVGAAVLSRRGDALVNFGQRAQALGDLEEAARIFEGLPEGGGSEAAANSIALASIYEMNGNLPIAAATYAHAEEIDPSSTALSPAKMGEARSSIFHRPDRARALAEAAIAEVQGMEHTKENEELLTALFTLRGRIALNHEAPAVADDYYDKALALAGRRSRKIDIYDARLRAEASYPDFLRGRRYDALLVLESSGAGRMMEETPPAPDRLGLPQCAPLGIVRPEDSMILDLGIAEDGTIASVTPIYSSRPGAIEAEFISEMRKTAWNSANLKNVSRFFRASMRVQVSCTNKNDRQLRTMGDHAFSLVNSKFEEVGQFRHILYPGDDELDQSFRVRLRGALAKLEAADAVDSLSGLITLVELANVETDREAAQAFQARADALARSLGWSASERALLWAFPEHFEHFTMRDEYLARIADVEKSTDPLRAEALALLYIRAGREREFEDDKRTALSDYASVLKTGLPESSLSMQLANLRLASLSAELKRFEDAENYLTNSGLTPDQCSLVDLRPLVERKGISSGNYPDILIRLGMSGQVVSEFDIGSDGKAITPRITYSFPPFVFNKTVSAAARRMRFAPIYRQGTQIGCQDWRQRYKFESAD</sequence>
<feature type="domain" description="TonB C-terminal" evidence="2">
    <location>
        <begin position="570"/>
        <end position="662"/>
    </location>
</feature>
<keyword evidence="4" id="KW-1185">Reference proteome</keyword>
<proteinExistence type="predicted"/>
<gene>
    <name evidence="3" type="ORF">KCG44_08335</name>
</gene>
<dbReference type="InterPro" id="IPR037682">
    <property type="entry name" value="TonB_C"/>
</dbReference>
<dbReference type="EMBL" id="JAGSPA010000002">
    <property type="protein sequence ID" value="MBV7256793.1"/>
    <property type="molecule type" value="Genomic_DNA"/>
</dbReference>
<feature type="chain" id="PRO_5045364650" evidence="1">
    <location>
        <begin position="24"/>
        <end position="662"/>
    </location>
</feature>
<evidence type="ECO:0000313" key="3">
    <source>
        <dbReference type="EMBL" id="MBV7256793.1"/>
    </source>
</evidence>
<organism evidence="3 4">
    <name type="scientific">Pacificimonas pallii</name>
    <dbReference type="NCBI Taxonomy" id="2827236"/>
    <lineage>
        <taxon>Bacteria</taxon>
        <taxon>Pseudomonadati</taxon>
        <taxon>Pseudomonadota</taxon>
        <taxon>Alphaproteobacteria</taxon>
        <taxon>Sphingomonadales</taxon>
        <taxon>Sphingosinicellaceae</taxon>
        <taxon>Pacificimonas</taxon>
    </lineage>
</organism>
<name>A0ABS6SEF1_9SPHN</name>
<evidence type="ECO:0000259" key="2">
    <source>
        <dbReference type="PROSITE" id="PS52015"/>
    </source>
</evidence>